<protein>
    <submittedName>
        <fullName evidence="1">Uncharacterized protein</fullName>
    </submittedName>
</protein>
<gene>
    <name evidence="1" type="ORF">T265_14442</name>
</gene>
<dbReference type="Proteomes" id="UP000054324">
    <property type="component" value="Unassembled WGS sequence"/>
</dbReference>
<reference evidence="1 2" key="1">
    <citation type="submission" date="2013-11" db="EMBL/GenBank/DDBJ databases">
        <title>Opisthorchis viverrini - life in the bile duct.</title>
        <authorList>
            <person name="Young N.D."/>
            <person name="Nagarajan N."/>
            <person name="Lin S.J."/>
            <person name="Korhonen P.K."/>
            <person name="Jex A.R."/>
            <person name="Hall R.S."/>
            <person name="Safavi-Hemami H."/>
            <person name="Kaewkong W."/>
            <person name="Bertrand D."/>
            <person name="Gao S."/>
            <person name="Seet Q."/>
            <person name="Wongkham S."/>
            <person name="Teh B.T."/>
            <person name="Wongkham C."/>
            <person name="Intapan P.M."/>
            <person name="Maleewong W."/>
            <person name="Yang X."/>
            <person name="Hu M."/>
            <person name="Wang Z."/>
            <person name="Hofmann A."/>
            <person name="Sternberg P.W."/>
            <person name="Tan P."/>
            <person name="Wang J."/>
            <person name="Gasser R.B."/>
        </authorList>
    </citation>
    <scope>NUCLEOTIDE SEQUENCE [LARGE SCALE GENOMIC DNA]</scope>
</reference>
<dbReference type="GeneID" id="20328608"/>
<accession>A0A074ZB62</accession>
<feature type="non-terminal residue" evidence="1">
    <location>
        <position position="232"/>
    </location>
</feature>
<evidence type="ECO:0000313" key="2">
    <source>
        <dbReference type="Proteomes" id="UP000054324"/>
    </source>
</evidence>
<dbReference type="CTD" id="20328608"/>
<keyword evidence="2" id="KW-1185">Reference proteome</keyword>
<dbReference type="EMBL" id="KL596813">
    <property type="protein sequence ID" value="KER24363.1"/>
    <property type="molecule type" value="Genomic_DNA"/>
</dbReference>
<evidence type="ECO:0000313" key="1">
    <source>
        <dbReference type="EMBL" id="KER24363.1"/>
    </source>
</evidence>
<name>A0A074ZB62_OPIVI</name>
<dbReference type="KEGG" id="ovi:T265_14442"/>
<feature type="non-terminal residue" evidence="1">
    <location>
        <position position="1"/>
    </location>
</feature>
<organism evidence="1 2">
    <name type="scientific">Opisthorchis viverrini</name>
    <name type="common">Southeast Asian liver fluke</name>
    <dbReference type="NCBI Taxonomy" id="6198"/>
    <lineage>
        <taxon>Eukaryota</taxon>
        <taxon>Metazoa</taxon>
        <taxon>Spiralia</taxon>
        <taxon>Lophotrochozoa</taxon>
        <taxon>Platyhelminthes</taxon>
        <taxon>Trematoda</taxon>
        <taxon>Digenea</taxon>
        <taxon>Opisthorchiida</taxon>
        <taxon>Opisthorchiata</taxon>
        <taxon>Opisthorchiidae</taxon>
        <taxon>Opisthorchis</taxon>
    </lineage>
</organism>
<proteinExistence type="predicted"/>
<dbReference type="RefSeq" id="XP_009171904.1">
    <property type="nucleotide sequence ID" value="XM_009173640.1"/>
</dbReference>
<dbReference type="AlphaFoldDB" id="A0A074ZB62"/>
<sequence length="232" mass="26633">LRYPYIYTINTENFFSYFGRRKSNIADNNDDYSPVKDQEGPMQFRKCIGFFPQTVLRSHDRSFYMRRVKSEATCTSEWDELKRGIQAQDHKNTSPMDTGNKKTLRFFIKETTHKVAENSSTAHDRFRHSWGSSGCRKLGECTHLMSPKKGEIGRGLSKGFQQPCEERIFSIYPLVVDQVAVDLFAELGIWLANVSSPYEERIISAQLMMRSSYSGETFASQMPSSANRSTVT</sequence>